<feature type="region of interest" description="Disordered" evidence="1">
    <location>
        <begin position="130"/>
        <end position="149"/>
    </location>
</feature>
<evidence type="ECO:0000313" key="4">
    <source>
        <dbReference type="Proteomes" id="UP000239187"/>
    </source>
</evidence>
<protein>
    <recommendedName>
        <fullName evidence="2">Rho termination factor-like N-terminal domain-containing protein</fullName>
    </recommendedName>
</protein>
<proteinExistence type="predicted"/>
<name>A0A2L0UIH1_9MICC</name>
<feature type="compositionally biased region" description="Basic and acidic residues" evidence="1">
    <location>
        <begin position="116"/>
        <end position="125"/>
    </location>
</feature>
<feature type="domain" description="Rho termination factor-like N-terminal" evidence="2">
    <location>
        <begin position="19"/>
        <end position="59"/>
    </location>
</feature>
<sequence>MADEPGNQTPNTREVSETELRGMTVDELRKEAREEGLPGTSGMRKDELVDAVASARQDSTDGPSGAGGDRSRSEEEDTSAEVGAGPDGGRIRTGSETSKSLKYSQEITSPDEDPEREGRSLATTHHEVIKQWAESRDARPATVDGTEHGDHLGVLRFDFNEDTDKLRHVSWEEWFRTFDERRLNFIYQEQRKDGKQSNFFILESPDREDA</sequence>
<dbReference type="Gene3D" id="1.10.720.30">
    <property type="entry name" value="SAP domain"/>
    <property type="match status" value="1"/>
</dbReference>
<dbReference type="SUPFAM" id="SSF68912">
    <property type="entry name" value="Rho N-terminal domain-like"/>
    <property type="match status" value="1"/>
</dbReference>
<organism evidence="3 4">
    <name type="scientific">Arthrobacter agilis</name>
    <dbReference type="NCBI Taxonomy" id="37921"/>
    <lineage>
        <taxon>Bacteria</taxon>
        <taxon>Bacillati</taxon>
        <taxon>Actinomycetota</taxon>
        <taxon>Actinomycetes</taxon>
        <taxon>Micrococcales</taxon>
        <taxon>Micrococcaceae</taxon>
        <taxon>Arthrobacter</taxon>
    </lineage>
</organism>
<dbReference type="Proteomes" id="UP000239187">
    <property type="component" value="Chromosome"/>
</dbReference>
<feature type="region of interest" description="Disordered" evidence="1">
    <location>
        <begin position="1"/>
        <end position="125"/>
    </location>
</feature>
<dbReference type="GO" id="GO:0006353">
    <property type="term" value="P:DNA-templated transcription termination"/>
    <property type="evidence" value="ECO:0007669"/>
    <property type="project" value="InterPro"/>
</dbReference>
<feature type="compositionally biased region" description="Polar residues" evidence="1">
    <location>
        <begin position="1"/>
        <end position="13"/>
    </location>
</feature>
<accession>A0A2L0UIH1</accession>
<dbReference type="EMBL" id="CP024915">
    <property type="protein sequence ID" value="AUZ89037.1"/>
    <property type="molecule type" value="Genomic_DNA"/>
</dbReference>
<evidence type="ECO:0000256" key="1">
    <source>
        <dbReference type="SAM" id="MobiDB-lite"/>
    </source>
</evidence>
<dbReference type="InterPro" id="IPR011112">
    <property type="entry name" value="Rho-like_N"/>
</dbReference>
<dbReference type="InterPro" id="IPR036269">
    <property type="entry name" value="Rho_N_sf"/>
</dbReference>
<evidence type="ECO:0000259" key="2">
    <source>
        <dbReference type="SMART" id="SM00959"/>
    </source>
</evidence>
<dbReference type="Pfam" id="PF07498">
    <property type="entry name" value="Rho_N"/>
    <property type="match status" value="1"/>
</dbReference>
<evidence type="ECO:0000313" key="3">
    <source>
        <dbReference type="EMBL" id="AUZ89037.1"/>
    </source>
</evidence>
<dbReference type="AlphaFoldDB" id="A0A2L0UIH1"/>
<dbReference type="SMART" id="SM00959">
    <property type="entry name" value="Rho_N"/>
    <property type="match status" value="1"/>
</dbReference>
<dbReference type="RefSeq" id="WP_208740158.1">
    <property type="nucleotide sequence ID" value="NZ_CP024915.1"/>
</dbReference>
<gene>
    <name evidence="3" type="ORF">CVO76_16370</name>
</gene>
<feature type="compositionally biased region" description="Basic and acidic residues" evidence="1">
    <location>
        <begin position="14"/>
        <end position="36"/>
    </location>
</feature>
<feature type="compositionally biased region" description="Polar residues" evidence="1">
    <location>
        <begin position="94"/>
        <end position="108"/>
    </location>
</feature>
<dbReference type="InterPro" id="IPR036361">
    <property type="entry name" value="SAP_dom_sf"/>
</dbReference>
<reference evidence="3 4" key="1">
    <citation type="submission" date="2017-11" db="EMBL/GenBank/DDBJ databases">
        <title>Draft genome of Arthrobacter agilis strain UMCV2, a plant growth-promoting rhizobacterium and biocontrol capacity of phytopathogenic fungi.</title>
        <authorList>
            <person name="Martinez-Camara R."/>
            <person name="Santoyo G."/>
            <person name="Moreno-Hagelsieb G."/>
            <person name="Valencia-Cantero E."/>
        </authorList>
    </citation>
    <scope>NUCLEOTIDE SEQUENCE [LARGE SCALE GENOMIC DNA]</scope>
    <source>
        <strain evidence="3 4">UMCV2</strain>
    </source>
</reference>